<dbReference type="Gene3D" id="3.10.290.10">
    <property type="entry name" value="RNA-binding S4 domain"/>
    <property type="match status" value="1"/>
</dbReference>
<name>A0A5B9QUY5_9BACT</name>
<dbReference type="CDD" id="cd00165">
    <property type="entry name" value="S4"/>
    <property type="match status" value="1"/>
</dbReference>
<organism evidence="3 4">
    <name type="scientific">Roseimaritima ulvae</name>
    <dbReference type="NCBI Taxonomy" id="980254"/>
    <lineage>
        <taxon>Bacteria</taxon>
        <taxon>Pseudomonadati</taxon>
        <taxon>Planctomycetota</taxon>
        <taxon>Planctomycetia</taxon>
        <taxon>Pirellulales</taxon>
        <taxon>Pirellulaceae</taxon>
        <taxon>Roseimaritima</taxon>
    </lineage>
</organism>
<dbReference type="RefSeq" id="WP_068131878.1">
    <property type="nucleotide sequence ID" value="NZ_CP042914.1"/>
</dbReference>
<dbReference type="EMBL" id="CP042914">
    <property type="protein sequence ID" value="QEG41165.1"/>
    <property type="molecule type" value="Genomic_DNA"/>
</dbReference>
<evidence type="ECO:0000256" key="1">
    <source>
        <dbReference type="PROSITE-ProRule" id="PRU00182"/>
    </source>
</evidence>
<dbReference type="AlphaFoldDB" id="A0A5B9QUY5"/>
<evidence type="ECO:0000259" key="2">
    <source>
        <dbReference type="SMART" id="SM00363"/>
    </source>
</evidence>
<accession>A0A5B9QUY5</accession>
<keyword evidence="1" id="KW-0694">RNA-binding</keyword>
<dbReference type="GO" id="GO:0003723">
    <property type="term" value="F:RNA binding"/>
    <property type="evidence" value="ECO:0007669"/>
    <property type="project" value="UniProtKB-KW"/>
</dbReference>
<dbReference type="InterPro" id="IPR036986">
    <property type="entry name" value="S4_RNA-bd_sf"/>
</dbReference>
<evidence type="ECO:0000313" key="4">
    <source>
        <dbReference type="Proteomes" id="UP000325286"/>
    </source>
</evidence>
<keyword evidence="4" id="KW-1185">Reference proteome</keyword>
<protein>
    <submittedName>
        <fullName evidence="3">Ribosome-associated protein</fullName>
    </submittedName>
</protein>
<sequence length="80" mass="8576">MHDSPAPNSGAPGSDSPITIRLDDFLKFCGLVGTGGQAKVLIQNGEVQVNGQVETRRRKQLVPGDVVELLGERFEVEATE</sequence>
<dbReference type="SMART" id="SM00363">
    <property type="entry name" value="S4"/>
    <property type="match status" value="1"/>
</dbReference>
<dbReference type="KEGG" id="rul:UC8_31840"/>
<dbReference type="OrthoDB" id="9811532at2"/>
<dbReference type="PROSITE" id="PS50889">
    <property type="entry name" value="S4"/>
    <property type="match status" value="1"/>
</dbReference>
<reference evidence="3 4" key="1">
    <citation type="submission" date="2019-08" db="EMBL/GenBank/DDBJ databases">
        <title>Deep-cultivation of Planctomycetes and their phenomic and genomic characterization uncovers novel biology.</title>
        <authorList>
            <person name="Wiegand S."/>
            <person name="Jogler M."/>
            <person name="Boedeker C."/>
            <person name="Pinto D."/>
            <person name="Vollmers J."/>
            <person name="Rivas-Marin E."/>
            <person name="Kohn T."/>
            <person name="Peeters S.H."/>
            <person name="Heuer A."/>
            <person name="Rast P."/>
            <person name="Oberbeckmann S."/>
            <person name="Bunk B."/>
            <person name="Jeske O."/>
            <person name="Meyerdierks A."/>
            <person name="Storesund J.E."/>
            <person name="Kallscheuer N."/>
            <person name="Luecker S."/>
            <person name="Lage O.M."/>
            <person name="Pohl T."/>
            <person name="Merkel B.J."/>
            <person name="Hornburger P."/>
            <person name="Mueller R.-W."/>
            <person name="Bruemmer F."/>
            <person name="Labrenz M."/>
            <person name="Spormann A.M."/>
            <person name="Op den Camp H."/>
            <person name="Overmann J."/>
            <person name="Amann R."/>
            <person name="Jetten M.S.M."/>
            <person name="Mascher T."/>
            <person name="Medema M.H."/>
            <person name="Devos D.P."/>
            <person name="Kaster A.-K."/>
            <person name="Ovreas L."/>
            <person name="Rohde M."/>
            <person name="Galperin M.Y."/>
            <person name="Jogler C."/>
        </authorList>
    </citation>
    <scope>NUCLEOTIDE SEQUENCE [LARGE SCALE GENOMIC DNA]</scope>
    <source>
        <strain evidence="3 4">UC8</strain>
    </source>
</reference>
<dbReference type="SUPFAM" id="SSF55174">
    <property type="entry name" value="Alpha-L RNA-binding motif"/>
    <property type="match status" value="1"/>
</dbReference>
<gene>
    <name evidence="3" type="ORF">UC8_31840</name>
</gene>
<dbReference type="Pfam" id="PF13275">
    <property type="entry name" value="S4_2"/>
    <property type="match status" value="1"/>
</dbReference>
<proteinExistence type="predicted"/>
<feature type="domain" description="RNA-binding S4" evidence="2">
    <location>
        <begin position="20"/>
        <end position="80"/>
    </location>
</feature>
<dbReference type="Proteomes" id="UP000325286">
    <property type="component" value="Chromosome"/>
</dbReference>
<dbReference type="InterPro" id="IPR002942">
    <property type="entry name" value="S4_RNA-bd"/>
</dbReference>
<evidence type="ECO:0000313" key="3">
    <source>
        <dbReference type="EMBL" id="QEG41165.1"/>
    </source>
</evidence>